<comment type="subcellular location">
    <subcellularLocation>
        <location evidence="6">Cell membrane</location>
        <topology evidence="6">Multi-pass membrane protein</topology>
    </subcellularLocation>
    <subcellularLocation>
        <location evidence="1">Membrane</location>
        <topology evidence="1">Multi-pass membrane protein</topology>
    </subcellularLocation>
</comment>
<dbReference type="InterPro" id="IPR002781">
    <property type="entry name" value="TM_pro_TauE-like"/>
</dbReference>
<evidence type="ECO:0000256" key="3">
    <source>
        <dbReference type="ARBA" id="ARBA00022692"/>
    </source>
</evidence>
<dbReference type="Proteomes" id="UP000661025">
    <property type="component" value="Unassembled WGS sequence"/>
</dbReference>
<feature type="transmembrane region" description="Helical" evidence="6">
    <location>
        <begin position="193"/>
        <end position="212"/>
    </location>
</feature>
<keyword evidence="3 6" id="KW-0812">Transmembrane</keyword>
<dbReference type="AlphaFoldDB" id="A0A927L2N4"/>
<feature type="transmembrane region" description="Helical" evidence="6">
    <location>
        <begin position="58"/>
        <end position="76"/>
    </location>
</feature>
<evidence type="ECO:0000313" key="8">
    <source>
        <dbReference type="Proteomes" id="UP000661025"/>
    </source>
</evidence>
<evidence type="ECO:0000256" key="6">
    <source>
        <dbReference type="RuleBase" id="RU363041"/>
    </source>
</evidence>
<feature type="transmembrane region" description="Helical" evidence="6">
    <location>
        <begin position="12"/>
        <end position="38"/>
    </location>
</feature>
<protein>
    <recommendedName>
        <fullName evidence="6">Probable membrane transporter protein</fullName>
    </recommendedName>
</protein>
<feature type="transmembrane region" description="Helical" evidence="6">
    <location>
        <begin position="254"/>
        <end position="273"/>
    </location>
</feature>
<evidence type="ECO:0000256" key="5">
    <source>
        <dbReference type="ARBA" id="ARBA00023136"/>
    </source>
</evidence>
<evidence type="ECO:0000256" key="1">
    <source>
        <dbReference type="ARBA" id="ARBA00004141"/>
    </source>
</evidence>
<comment type="similarity">
    <text evidence="2 6">Belongs to the 4-toluene sulfonate uptake permease (TSUP) (TC 2.A.102) family.</text>
</comment>
<dbReference type="PANTHER" id="PTHR43701:SF2">
    <property type="entry name" value="MEMBRANE TRANSPORTER PROTEIN YJNA-RELATED"/>
    <property type="match status" value="1"/>
</dbReference>
<feature type="transmembrane region" description="Helical" evidence="6">
    <location>
        <begin position="154"/>
        <end position="181"/>
    </location>
</feature>
<feature type="transmembrane region" description="Helical" evidence="6">
    <location>
        <begin position="224"/>
        <end position="242"/>
    </location>
</feature>
<keyword evidence="5 6" id="KW-0472">Membrane</keyword>
<dbReference type="GO" id="GO:0005886">
    <property type="term" value="C:plasma membrane"/>
    <property type="evidence" value="ECO:0007669"/>
    <property type="project" value="UniProtKB-SubCell"/>
</dbReference>
<reference evidence="7" key="1">
    <citation type="submission" date="2020-09" db="EMBL/GenBank/DDBJ databases">
        <title>Streptomyces canutascabiei sp. nov., which causes potato common scab and is distributed across the world.</title>
        <authorList>
            <person name="Nguyen H.P."/>
            <person name="Weisberg A.J."/>
            <person name="Chang J.H."/>
            <person name="Clarke C.R."/>
        </authorList>
    </citation>
    <scope>NUCLEOTIDE SEQUENCE</scope>
    <source>
        <strain evidence="7">ID-01-6.2a</strain>
    </source>
</reference>
<dbReference type="InterPro" id="IPR051598">
    <property type="entry name" value="TSUP/Inactive_protease-like"/>
</dbReference>
<name>A0A927L2N4_9ACTN</name>
<keyword evidence="4 6" id="KW-1133">Transmembrane helix</keyword>
<evidence type="ECO:0000256" key="2">
    <source>
        <dbReference type="ARBA" id="ARBA00009142"/>
    </source>
</evidence>
<dbReference type="Pfam" id="PF01925">
    <property type="entry name" value="TauE"/>
    <property type="match status" value="1"/>
</dbReference>
<feature type="transmembrane region" description="Helical" evidence="6">
    <location>
        <begin position="88"/>
        <end position="110"/>
    </location>
</feature>
<evidence type="ECO:0000313" key="7">
    <source>
        <dbReference type="EMBL" id="MBD9724234.1"/>
    </source>
</evidence>
<proteinExistence type="inferred from homology"/>
<feature type="transmembrane region" description="Helical" evidence="6">
    <location>
        <begin position="116"/>
        <end position="134"/>
    </location>
</feature>
<keyword evidence="6" id="KW-1003">Cell membrane</keyword>
<accession>A0A927L2N4</accession>
<comment type="caution">
    <text evidence="7">The sequence shown here is derived from an EMBL/GenBank/DDBJ whole genome shotgun (WGS) entry which is preliminary data.</text>
</comment>
<evidence type="ECO:0000256" key="4">
    <source>
        <dbReference type="ARBA" id="ARBA00022989"/>
    </source>
</evidence>
<dbReference type="EMBL" id="JACYXT010000004">
    <property type="protein sequence ID" value="MBD9724234.1"/>
    <property type="molecule type" value="Genomic_DNA"/>
</dbReference>
<sequence>MGSRRTWGDTGGVVVWETAATGLATGLLIALVTAPVGVSGAVFLLPVQLSVFAVPSPAVTPTNLLYNVVAGPGALLRYRRDGALRGPLVRGLVLGTLPGVVVGAVIRVFLLPGPAVFRLLVAALLLPLGTWLIVRTLRPGRSETPRPEPSPRAVTGLALTVGIVGGVYGIGGGSILGPVLVGRGMPVTEVAPAALASTFATSVVGAATYALLAPAHSGDIAPDWFLGLSCGAGGLIGGYLGARLQPRLPEKLLRLLLGSLAAALGALYAITALR</sequence>
<organism evidence="7 8">
    <name type="scientific">Streptomyces caniscabiei</name>
    <dbReference type="NCBI Taxonomy" id="2746961"/>
    <lineage>
        <taxon>Bacteria</taxon>
        <taxon>Bacillati</taxon>
        <taxon>Actinomycetota</taxon>
        <taxon>Actinomycetes</taxon>
        <taxon>Kitasatosporales</taxon>
        <taxon>Streptomycetaceae</taxon>
        <taxon>Streptomyces</taxon>
    </lineage>
</organism>
<dbReference type="PANTHER" id="PTHR43701">
    <property type="entry name" value="MEMBRANE TRANSPORTER PROTEIN MJ0441-RELATED"/>
    <property type="match status" value="1"/>
</dbReference>
<gene>
    <name evidence="7" type="ORF">IHE70_13580</name>
</gene>